<feature type="active site" description="Nucleophile" evidence="4">
    <location>
        <position position="37"/>
    </location>
</feature>
<dbReference type="Gene3D" id="3.40.1090.10">
    <property type="entry name" value="Cytosolic phospholipase A2 catalytic domain"/>
    <property type="match status" value="2"/>
</dbReference>
<dbReference type="InterPro" id="IPR016035">
    <property type="entry name" value="Acyl_Trfase/lysoPLipase"/>
</dbReference>
<dbReference type="PANTHER" id="PTHR14226">
    <property type="entry name" value="NEUROPATHY TARGET ESTERASE/SWISS CHEESE D.MELANOGASTER"/>
    <property type="match status" value="1"/>
</dbReference>
<evidence type="ECO:0000256" key="4">
    <source>
        <dbReference type="PROSITE-ProRule" id="PRU01161"/>
    </source>
</evidence>
<dbReference type="RefSeq" id="WP_249299301.1">
    <property type="nucleotide sequence ID" value="NZ_JACRSP010000001.1"/>
</dbReference>
<keyword evidence="7" id="KW-1185">Reference proteome</keyword>
<accession>A0A926DEJ2</accession>
<evidence type="ECO:0000256" key="3">
    <source>
        <dbReference type="ARBA" id="ARBA00023098"/>
    </source>
</evidence>
<protein>
    <submittedName>
        <fullName evidence="6">Patatin family protein</fullName>
    </submittedName>
</protein>
<keyword evidence="2 4" id="KW-0442">Lipid degradation</keyword>
<dbReference type="GO" id="GO:0016787">
    <property type="term" value="F:hydrolase activity"/>
    <property type="evidence" value="ECO:0007669"/>
    <property type="project" value="UniProtKB-UniRule"/>
</dbReference>
<sequence length="288" mass="32585">MTGLVLEGGALRASFTSGVMDAFWDNGILFPYVIGVSAGISNAYSYVNGQRGRNDEILKCYRADPRYLSYGNFLKRKCVMDLQFVFEEIPQKLLPYDYEALANYSGRIIAAITERESARAEYYDQRDCDAGFRLLQATCALPVAFPAIEFQGKFYVDGGVADPIPIRRAIADGCTKNVVVMTKREGYRKHLGKGDKLAARLYQKRYPALAQAVLTRPARYNEEVEFCLAQEREGRAIVLWSDYADTIGRFEKSYENIHKLYENGYEKAIARMADIRAMLGEDNQFIGK</sequence>
<dbReference type="PROSITE" id="PS51635">
    <property type="entry name" value="PNPLA"/>
    <property type="match status" value="1"/>
</dbReference>
<comment type="caution">
    <text evidence="6">The sequence shown here is derived from an EMBL/GenBank/DDBJ whole genome shotgun (WGS) entry which is preliminary data.</text>
</comment>
<evidence type="ECO:0000256" key="2">
    <source>
        <dbReference type="ARBA" id="ARBA00022963"/>
    </source>
</evidence>
<gene>
    <name evidence="6" type="ORF">H8695_02570</name>
</gene>
<evidence type="ECO:0000313" key="7">
    <source>
        <dbReference type="Proteomes" id="UP000620366"/>
    </source>
</evidence>
<dbReference type="EMBL" id="JACRSP010000001">
    <property type="protein sequence ID" value="MBC8535575.1"/>
    <property type="molecule type" value="Genomic_DNA"/>
</dbReference>
<feature type="short sequence motif" description="GXSXG" evidence="4">
    <location>
        <begin position="35"/>
        <end position="39"/>
    </location>
</feature>
<evidence type="ECO:0000256" key="1">
    <source>
        <dbReference type="ARBA" id="ARBA00022801"/>
    </source>
</evidence>
<name>A0A926DEJ2_9FIRM</name>
<dbReference type="CDD" id="cd07208">
    <property type="entry name" value="Pat_hypo_Ecoli_yjju_like"/>
    <property type="match status" value="1"/>
</dbReference>
<evidence type="ECO:0000259" key="5">
    <source>
        <dbReference type="PROSITE" id="PS51635"/>
    </source>
</evidence>
<dbReference type="AlphaFoldDB" id="A0A926DEJ2"/>
<dbReference type="InterPro" id="IPR050301">
    <property type="entry name" value="NTE"/>
</dbReference>
<feature type="active site" description="Proton acceptor" evidence="4">
    <location>
        <position position="157"/>
    </location>
</feature>
<dbReference type="InterPro" id="IPR045943">
    <property type="entry name" value="DUF6363"/>
</dbReference>
<feature type="domain" description="PNPLA" evidence="5">
    <location>
        <begin position="4"/>
        <end position="170"/>
    </location>
</feature>
<keyword evidence="1 4" id="KW-0378">Hydrolase</keyword>
<feature type="short sequence motif" description="DGA/G" evidence="4">
    <location>
        <begin position="157"/>
        <end position="159"/>
    </location>
</feature>
<dbReference type="SUPFAM" id="SSF52151">
    <property type="entry name" value="FabD/lysophospholipase-like"/>
    <property type="match status" value="1"/>
</dbReference>
<dbReference type="InterPro" id="IPR002641">
    <property type="entry name" value="PNPLA_dom"/>
</dbReference>
<dbReference type="Pfam" id="PF19890">
    <property type="entry name" value="DUF6363"/>
    <property type="match status" value="1"/>
</dbReference>
<comment type="caution">
    <text evidence="4">Lacks conserved residue(s) required for the propagation of feature annotation.</text>
</comment>
<evidence type="ECO:0000313" key="6">
    <source>
        <dbReference type="EMBL" id="MBC8535575.1"/>
    </source>
</evidence>
<proteinExistence type="predicted"/>
<dbReference type="InterPro" id="IPR037483">
    <property type="entry name" value="YjjU-like"/>
</dbReference>
<dbReference type="GO" id="GO:0016042">
    <property type="term" value="P:lipid catabolic process"/>
    <property type="evidence" value="ECO:0007669"/>
    <property type="project" value="UniProtKB-UniRule"/>
</dbReference>
<reference evidence="6" key="1">
    <citation type="submission" date="2020-08" db="EMBL/GenBank/DDBJ databases">
        <title>Genome public.</title>
        <authorList>
            <person name="Liu C."/>
            <person name="Sun Q."/>
        </authorList>
    </citation>
    <scope>NUCLEOTIDE SEQUENCE</scope>
    <source>
        <strain evidence="6">BX7</strain>
    </source>
</reference>
<keyword evidence="3 4" id="KW-0443">Lipid metabolism</keyword>
<dbReference type="Proteomes" id="UP000620366">
    <property type="component" value="Unassembled WGS sequence"/>
</dbReference>
<dbReference type="PANTHER" id="PTHR14226:SF25">
    <property type="entry name" value="PHOSPHOESTERASE"/>
    <property type="match status" value="1"/>
</dbReference>
<organism evidence="6 7">
    <name type="scientific">Feifania hominis</name>
    <dbReference type="NCBI Taxonomy" id="2763660"/>
    <lineage>
        <taxon>Bacteria</taxon>
        <taxon>Bacillati</taxon>
        <taxon>Bacillota</taxon>
        <taxon>Clostridia</taxon>
        <taxon>Eubacteriales</taxon>
        <taxon>Feifaniaceae</taxon>
        <taxon>Feifania</taxon>
    </lineage>
</organism>
<dbReference type="Pfam" id="PF01734">
    <property type="entry name" value="Patatin"/>
    <property type="match status" value="1"/>
</dbReference>